<sequence>MFYSYYHIHHLDQRTCKEPYNVNHKKHQAHRDSLYWTETLLDHEQDMRLEMAEVQKDSIRLEHHKQVKV</sequence>
<protein>
    <submittedName>
        <fullName evidence="1">Uncharacterized protein</fullName>
    </submittedName>
</protein>
<organism evidence="1">
    <name type="scientific">Arundo donax</name>
    <name type="common">Giant reed</name>
    <name type="synonym">Donax arundinaceus</name>
    <dbReference type="NCBI Taxonomy" id="35708"/>
    <lineage>
        <taxon>Eukaryota</taxon>
        <taxon>Viridiplantae</taxon>
        <taxon>Streptophyta</taxon>
        <taxon>Embryophyta</taxon>
        <taxon>Tracheophyta</taxon>
        <taxon>Spermatophyta</taxon>
        <taxon>Magnoliopsida</taxon>
        <taxon>Liliopsida</taxon>
        <taxon>Poales</taxon>
        <taxon>Poaceae</taxon>
        <taxon>PACMAD clade</taxon>
        <taxon>Arundinoideae</taxon>
        <taxon>Arundineae</taxon>
        <taxon>Arundo</taxon>
    </lineage>
</organism>
<accession>A0A0A9EWR1</accession>
<reference evidence="1" key="2">
    <citation type="journal article" date="2015" name="Data Brief">
        <title>Shoot transcriptome of the giant reed, Arundo donax.</title>
        <authorList>
            <person name="Barrero R.A."/>
            <person name="Guerrero F.D."/>
            <person name="Moolhuijzen P."/>
            <person name="Goolsby J.A."/>
            <person name="Tidwell J."/>
            <person name="Bellgard S.E."/>
            <person name="Bellgard M.I."/>
        </authorList>
    </citation>
    <scope>NUCLEOTIDE SEQUENCE</scope>
    <source>
        <tissue evidence="1">Shoot tissue taken approximately 20 cm above the soil surface</tissue>
    </source>
</reference>
<proteinExistence type="predicted"/>
<name>A0A0A9EWR1_ARUDO</name>
<reference evidence="1" key="1">
    <citation type="submission" date="2014-09" db="EMBL/GenBank/DDBJ databases">
        <authorList>
            <person name="Magalhaes I.L.F."/>
            <person name="Oliveira U."/>
            <person name="Santos F.R."/>
            <person name="Vidigal T.H.D.A."/>
            <person name="Brescovit A.D."/>
            <person name="Santos A.J."/>
        </authorList>
    </citation>
    <scope>NUCLEOTIDE SEQUENCE</scope>
    <source>
        <tissue evidence="1">Shoot tissue taken approximately 20 cm above the soil surface</tissue>
    </source>
</reference>
<dbReference type="EMBL" id="GBRH01195575">
    <property type="protein sequence ID" value="JAE02321.1"/>
    <property type="molecule type" value="Transcribed_RNA"/>
</dbReference>
<evidence type="ECO:0000313" key="1">
    <source>
        <dbReference type="EMBL" id="JAE02321.1"/>
    </source>
</evidence>
<dbReference type="AlphaFoldDB" id="A0A0A9EWR1"/>